<sequence>MDIFPLAGIIFIGFFAVICLFEFILKWRWFKYLIVTLALITSGVIFFFSFYGAGLSQTKIAISLFLATLAAYIFSLLLSLIHLFVRSGSKPKKATKA</sequence>
<proteinExistence type="predicted"/>
<name>A0A378M9K5_LISGR</name>
<organism evidence="2 3">
    <name type="scientific">Listeria grayi</name>
    <name type="common">Listeria murrayi</name>
    <dbReference type="NCBI Taxonomy" id="1641"/>
    <lineage>
        <taxon>Bacteria</taxon>
        <taxon>Bacillati</taxon>
        <taxon>Bacillota</taxon>
        <taxon>Bacilli</taxon>
        <taxon>Bacillales</taxon>
        <taxon>Listeriaceae</taxon>
        <taxon>Listeria</taxon>
    </lineage>
</organism>
<accession>A0A378M9K5</accession>
<evidence type="ECO:0008006" key="4">
    <source>
        <dbReference type="Google" id="ProtNLM"/>
    </source>
</evidence>
<gene>
    <name evidence="2" type="ORF">NCTC10815_00340</name>
</gene>
<dbReference type="EMBL" id="UGPG01000001">
    <property type="protein sequence ID" value="STY43059.1"/>
    <property type="molecule type" value="Genomic_DNA"/>
</dbReference>
<feature type="transmembrane region" description="Helical" evidence="1">
    <location>
        <begin position="6"/>
        <end position="25"/>
    </location>
</feature>
<evidence type="ECO:0000313" key="3">
    <source>
        <dbReference type="Proteomes" id="UP000254879"/>
    </source>
</evidence>
<reference evidence="2 3" key="1">
    <citation type="submission" date="2018-06" db="EMBL/GenBank/DDBJ databases">
        <authorList>
            <consortium name="Pathogen Informatics"/>
            <person name="Doyle S."/>
        </authorList>
    </citation>
    <scope>NUCLEOTIDE SEQUENCE [LARGE SCALE GENOMIC DNA]</scope>
    <source>
        <strain evidence="3">NCTC 10815</strain>
    </source>
</reference>
<keyword evidence="1" id="KW-1133">Transmembrane helix</keyword>
<feature type="transmembrane region" description="Helical" evidence="1">
    <location>
        <begin position="60"/>
        <end position="85"/>
    </location>
</feature>
<protein>
    <recommendedName>
        <fullName evidence="4">YesK-like protein</fullName>
    </recommendedName>
</protein>
<dbReference type="AlphaFoldDB" id="A0A378M9K5"/>
<evidence type="ECO:0000313" key="2">
    <source>
        <dbReference type="EMBL" id="STY43059.1"/>
    </source>
</evidence>
<keyword evidence="1" id="KW-0812">Transmembrane</keyword>
<keyword evidence="1" id="KW-0472">Membrane</keyword>
<evidence type="ECO:0000256" key="1">
    <source>
        <dbReference type="SAM" id="Phobius"/>
    </source>
</evidence>
<feature type="transmembrane region" description="Helical" evidence="1">
    <location>
        <begin position="32"/>
        <end position="54"/>
    </location>
</feature>
<dbReference type="RefSeq" id="WP_115345548.1">
    <property type="nucleotide sequence ID" value="NZ_UGPG01000001.1"/>
</dbReference>
<dbReference type="Proteomes" id="UP000254879">
    <property type="component" value="Unassembled WGS sequence"/>
</dbReference>